<dbReference type="RefSeq" id="WP_138246977.1">
    <property type="nucleotide sequence ID" value="NZ_CP040331.1"/>
</dbReference>
<dbReference type="SMART" id="SM01008">
    <property type="entry name" value="Ald_Xan_dh_C"/>
    <property type="match status" value="1"/>
</dbReference>
<evidence type="ECO:0000313" key="6">
    <source>
        <dbReference type="Proteomes" id="UP000302218"/>
    </source>
</evidence>
<dbReference type="InterPro" id="IPR008274">
    <property type="entry name" value="AldOxase/xan_DH_MoCoBD1"/>
</dbReference>
<dbReference type="PANTHER" id="PTHR11908">
    <property type="entry name" value="XANTHINE DEHYDROGENASE"/>
    <property type="match status" value="1"/>
</dbReference>
<dbReference type="GO" id="GO:0016491">
    <property type="term" value="F:oxidoreductase activity"/>
    <property type="evidence" value="ECO:0007669"/>
    <property type="project" value="UniProtKB-KW"/>
</dbReference>
<feature type="compositionally biased region" description="Acidic residues" evidence="3">
    <location>
        <begin position="1"/>
        <end position="12"/>
    </location>
</feature>
<dbReference type="EMBL" id="CP040331">
    <property type="protein sequence ID" value="QCS44549.1"/>
    <property type="molecule type" value="Genomic_DNA"/>
</dbReference>
<dbReference type="InterPro" id="IPR016208">
    <property type="entry name" value="Ald_Oxase/xanthine_DH-like"/>
</dbReference>
<dbReference type="Gene3D" id="3.90.1170.50">
    <property type="entry name" value="Aldehyde oxidase/xanthine dehydrogenase, a/b hammerhead"/>
    <property type="match status" value="1"/>
</dbReference>
<keyword evidence="5" id="KW-0614">Plasmid</keyword>
<feature type="region of interest" description="Disordered" evidence="3">
    <location>
        <begin position="747"/>
        <end position="770"/>
    </location>
</feature>
<dbReference type="KEGG" id="nvr:FEJ81_19730"/>
<reference evidence="6" key="1">
    <citation type="submission" date="2019-05" db="EMBL/GenBank/DDBJ databases">
        <title>Genome sequence and methylation pattern of the halophilic Archaeon Natrinema versiforme BOL5-4.</title>
        <authorList>
            <person name="DasSarma P."/>
            <person name="Anton B.P."/>
            <person name="DasSarma S.L."/>
            <person name="Martinez F.L."/>
            <person name="Guzman D."/>
            <person name="Roberts R.J."/>
            <person name="DasSarma S."/>
        </authorList>
    </citation>
    <scope>NUCLEOTIDE SEQUENCE [LARGE SCALE GENOMIC DNA]</scope>
    <source>
        <strain evidence="6">BOL5-4</strain>
        <plasmid evidence="6">pnve500</plasmid>
    </source>
</reference>
<dbReference type="Pfam" id="PF02738">
    <property type="entry name" value="MoCoBD_1"/>
    <property type="match status" value="1"/>
</dbReference>
<dbReference type="SUPFAM" id="SSF56003">
    <property type="entry name" value="Molybdenum cofactor-binding domain"/>
    <property type="match status" value="1"/>
</dbReference>
<protein>
    <submittedName>
        <fullName evidence="5">Xanthine dehydrogenase family protein molybdopterin-binding subunit</fullName>
    </submittedName>
</protein>
<dbReference type="InterPro" id="IPR046867">
    <property type="entry name" value="AldOxase/xan_DH_MoCoBD2"/>
</dbReference>
<keyword evidence="2" id="KW-0560">Oxidoreductase</keyword>
<dbReference type="GO" id="GO:0005506">
    <property type="term" value="F:iron ion binding"/>
    <property type="evidence" value="ECO:0007669"/>
    <property type="project" value="InterPro"/>
</dbReference>
<dbReference type="InterPro" id="IPR037165">
    <property type="entry name" value="AldOxase/xan_DH_Mopterin-bd_sf"/>
</dbReference>
<organism evidence="5 6">
    <name type="scientific">Natrinema versiforme</name>
    <dbReference type="NCBI Taxonomy" id="88724"/>
    <lineage>
        <taxon>Archaea</taxon>
        <taxon>Methanobacteriati</taxon>
        <taxon>Methanobacteriota</taxon>
        <taxon>Stenosarchaea group</taxon>
        <taxon>Halobacteria</taxon>
        <taxon>Halobacteriales</taxon>
        <taxon>Natrialbaceae</taxon>
        <taxon>Natrinema</taxon>
    </lineage>
</organism>
<dbReference type="Gene3D" id="3.30.365.10">
    <property type="entry name" value="Aldehyde oxidase/xanthine dehydrogenase, molybdopterin binding domain"/>
    <property type="match status" value="4"/>
</dbReference>
<evidence type="ECO:0000259" key="4">
    <source>
        <dbReference type="SMART" id="SM01008"/>
    </source>
</evidence>
<proteinExistence type="predicted"/>
<dbReference type="Proteomes" id="UP000302218">
    <property type="component" value="Plasmid pNVE500"/>
</dbReference>
<evidence type="ECO:0000256" key="1">
    <source>
        <dbReference type="ARBA" id="ARBA00022505"/>
    </source>
</evidence>
<dbReference type="AlphaFoldDB" id="A0A4P8WLV5"/>
<evidence type="ECO:0000256" key="2">
    <source>
        <dbReference type="ARBA" id="ARBA00023002"/>
    </source>
</evidence>
<dbReference type="Pfam" id="PF20256">
    <property type="entry name" value="MoCoBD_2"/>
    <property type="match status" value="1"/>
</dbReference>
<geneLocation type="plasmid" evidence="6">
    <name>pnve500</name>
</geneLocation>
<dbReference type="InterPro" id="IPR000674">
    <property type="entry name" value="Ald_Oxase/Xan_DH_a/b"/>
</dbReference>
<gene>
    <name evidence="5" type="ORF">FEJ81_19730</name>
</gene>
<name>A0A4P8WLV5_9EURY</name>
<feature type="region of interest" description="Disordered" evidence="3">
    <location>
        <begin position="1"/>
        <end position="22"/>
    </location>
</feature>
<keyword evidence="1" id="KW-0500">Molybdenum</keyword>
<accession>A0A4P8WLV5</accession>
<dbReference type="InterPro" id="IPR036856">
    <property type="entry name" value="Ald_Oxase/Xan_DH_a/b_sf"/>
</dbReference>
<evidence type="ECO:0000313" key="5">
    <source>
        <dbReference type="EMBL" id="QCS44549.1"/>
    </source>
</evidence>
<sequence>MSEMVDQEEASDTDNAGMVGDAFGRREDDRLVRGEGKYMDDFDPVSNLHHLAFLRSPLAHGEIESIDTSATEQRDDVVCVLTGADLVERMDPFAVGVQNPPEYYPLAVNKVRYDGEPVAAVVATSKYAAKDALESIDVKYNRLDPVTDELEALKDEAPQLHEGGNLANERTLEYGPIDEAFEKADHVVESEFEFPRYTSAPMETYGVIADYDHSADAATVWSNFQGPFTMHPVVAGALGMSQNDLQFKVPSDNGGSFGVKAHIYPYIAAIVVASEEAGVPVKWIESRREHLQASACHTDRTQRMRGAVSDDGQILGVWVELYDNFGAYVRAPEPGNTFRPLANYVNTYDFNAFGGEFYAVETNKCPAGLNRGYGCHQYYFGLERLVDQMADVVDMDPTEFRKRNFIDADEFPYETPTGGEYDSGRYADALERAKELFDYESYLERREQAREEGRYVGIGCSAIIDPSASNMGYVSVAIPPEEREKGYPKSGAVSSVTMMVQPDASIVVELDSAPSGQGHETTASQIAADELGVKPEAINVISGMDTNEKAWSVSSGSYSSRFASVGHSAVKKAGEQISSQMQRIAGEILDAPADEIELADGRAYGPNEESISIRQIAGTAHWNPAVLPDDIQPGLRTQYTFSMEDSTPIDKNDRINSSGTYGYGVQLIAVEVDATTGEIDVLDYVAVHDCGTIVNPQIVDGQVEGGIFHGFAGALYEELEYDSSGTLQADTFMDYAVPTAKEAPDVTMDHLETPSPKTPLGSKGTGEAGTEGAPAVIANAVDDALEPAGIEITSLPLKPERIWTLLNESATGGSAD</sequence>
<evidence type="ECO:0000256" key="3">
    <source>
        <dbReference type="SAM" id="MobiDB-lite"/>
    </source>
</evidence>
<dbReference type="PANTHER" id="PTHR11908:SF132">
    <property type="entry name" value="ALDEHYDE OXIDASE 1-RELATED"/>
    <property type="match status" value="1"/>
</dbReference>
<dbReference type="OrthoDB" id="57164at2157"/>
<dbReference type="SUPFAM" id="SSF54665">
    <property type="entry name" value="CO dehydrogenase molybdoprotein N-domain-like"/>
    <property type="match status" value="1"/>
</dbReference>
<dbReference type="GeneID" id="40267554"/>
<dbReference type="Pfam" id="PF01315">
    <property type="entry name" value="Ald_Xan_dh_C"/>
    <property type="match status" value="1"/>
</dbReference>
<feature type="domain" description="Aldehyde oxidase/xanthine dehydrogenase a/b hammerhead" evidence="4">
    <location>
        <begin position="33"/>
        <end position="144"/>
    </location>
</feature>